<dbReference type="EMBL" id="SDOV01000009">
    <property type="protein sequence ID" value="KAH7637132.1"/>
    <property type="molecule type" value="Genomic_DNA"/>
</dbReference>
<feature type="transmembrane region" description="Helical" evidence="1">
    <location>
        <begin position="852"/>
        <end position="870"/>
    </location>
</feature>
<name>A0A922HTZ1_DERFA</name>
<keyword evidence="1" id="KW-1133">Transmembrane helix</keyword>
<sequence length="874" mass="104204">MSGFLWLTKQPWMDVLYRWFAPYQLRYTNAFTQTTLNQINHHRRYRFEICRRQLPTISLMVLMVMIIIFLDHDEQLTIIWAIKQSNVFNIWFGHQFTRVIVCCYLIFLSYGSIMIMHRFLPFCHNKWNNMVLKDLLEYHNRKLPACRLRLLRGCDSNTLKHIDWTLFGLEIIFTLAPIIYALVALIASAIFVYQLYHNPPATLLVAIMELYVFGIGIIVIFIIISGALWLFIDAELRTIYFQDCFIQLNSLMNASVRDIHNVRRRKCKYLDHSGEWERRLMHFMYRHNFLCWFLQRMNPWWKRRNLICVIITIPNNAMMVNLLLFQTFEPRRFLVLFAFTVLQLVLAAIAEGIIPAINYYAIGARQSMYAYLALLPQHSASFSVRSNLKALSYLERITSDRMTIGVQIGIEQFVITYASYWQSKTNMSGFYWLTNQPWVDIFYRWLSPYQLRFATDFTQTTLVQINYRRRFRFEICRRLFPLISMMLFMVMVFLFIDHDHIVIIKALKESNVFNIWFGQKFTRIVILCYMLYLMYGLVIIVHRFLPRYQSKWVNSLIKELLEYHNGIKPITYTTLLRQCDQSTLKHIDWTVFGIEIIYKAIPLAHGLVAFLVAILFVMQLYYDPPRTMLIAIIESYIFINGITVARIIVTASCWLLFISELRCVYLQDRFMHLNSLMKNLHKASLEMTCNRYNGRNIISNQRIHSYSIHRLVYFLHNHNSLCWFLNKMNGHWSECNMLCMVFNIPNNAMMTNLLLFQKFDARRFLVLFLFTVIQFVMATIAIGIIPPIHYYAIGCRQHLFFCLCRFSQYTRPILSVRLQLKSFVYVERVTSPRMEIGIEIAPRQPVITYASYWQFFVLYIGYFARIVKLFRQAL</sequence>
<reference evidence="3" key="4">
    <citation type="journal article" date="2022" name="Res Sq">
        <title>Comparative Genomics Reveals Insights into the Divergent Evolution of Astigmatic Mites and Household Pest Adaptations.</title>
        <authorList>
            <person name="Xiong Q."/>
            <person name="Wan A.T.-Y."/>
            <person name="Liu X.-Y."/>
            <person name="Fung C.S.-H."/>
            <person name="Xiao X."/>
            <person name="Malainual N."/>
            <person name="Hou J."/>
            <person name="Wang L."/>
            <person name="Wang M."/>
            <person name="Yang K."/>
            <person name="Cui Y."/>
            <person name="Leung E."/>
            <person name="Nong W."/>
            <person name="Shin S.-K."/>
            <person name="Au S."/>
            <person name="Jeong K.Y."/>
            <person name="Chew F.T."/>
            <person name="Hui J."/>
            <person name="Leung T.F."/>
            <person name="Tungtrongchitr A."/>
            <person name="Zhong N."/>
            <person name="Liu Z."/>
            <person name="Tsui S."/>
        </authorList>
    </citation>
    <scope>NUCLEOTIDE SEQUENCE</scope>
    <source>
        <strain evidence="3">Derf</strain>
        <tissue evidence="3">Whole organism</tissue>
    </source>
</reference>
<organism evidence="3 4">
    <name type="scientific">Dermatophagoides farinae</name>
    <name type="common">American house dust mite</name>
    <dbReference type="NCBI Taxonomy" id="6954"/>
    <lineage>
        <taxon>Eukaryota</taxon>
        <taxon>Metazoa</taxon>
        <taxon>Ecdysozoa</taxon>
        <taxon>Arthropoda</taxon>
        <taxon>Chelicerata</taxon>
        <taxon>Arachnida</taxon>
        <taxon>Acari</taxon>
        <taxon>Acariformes</taxon>
        <taxon>Sarcoptiformes</taxon>
        <taxon>Astigmata</taxon>
        <taxon>Psoroptidia</taxon>
        <taxon>Analgoidea</taxon>
        <taxon>Pyroglyphidae</taxon>
        <taxon>Dermatophagoidinae</taxon>
        <taxon>Dermatophagoides</taxon>
    </lineage>
</organism>
<feature type="transmembrane region" description="Helical" evidence="1">
    <location>
        <begin position="334"/>
        <end position="361"/>
    </location>
</feature>
<evidence type="ECO:0000313" key="2">
    <source>
        <dbReference type="EMBL" id="KAH7637132.1"/>
    </source>
</evidence>
<feature type="transmembrane region" description="Helical" evidence="1">
    <location>
        <begin position="166"/>
        <end position="191"/>
    </location>
</feature>
<keyword evidence="1" id="KW-0812">Transmembrane</keyword>
<feature type="transmembrane region" description="Helical" evidence="1">
    <location>
        <begin position="628"/>
        <end position="657"/>
    </location>
</feature>
<evidence type="ECO:0000256" key="1">
    <source>
        <dbReference type="SAM" id="Phobius"/>
    </source>
</evidence>
<proteinExistence type="predicted"/>
<comment type="caution">
    <text evidence="3">The sequence shown here is derived from an EMBL/GenBank/DDBJ whole genome shotgun (WGS) entry which is preliminary data.</text>
</comment>
<feature type="transmembrane region" description="Helical" evidence="1">
    <location>
        <begin position="306"/>
        <end position="328"/>
    </location>
</feature>
<feature type="transmembrane region" description="Helical" evidence="1">
    <location>
        <begin position="90"/>
        <end position="110"/>
    </location>
</feature>
<reference evidence="3" key="1">
    <citation type="submission" date="2013-05" db="EMBL/GenBank/DDBJ databases">
        <authorList>
            <person name="Yim A.K.Y."/>
            <person name="Chan T.F."/>
            <person name="Ji K.M."/>
            <person name="Liu X.Y."/>
            <person name="Zhou J.W."/>
            <person name="Li R.Q."/>
            <person name="Yang K.Y."/>
            <person name="Li J."/>
            <person name="Li M."/>
            <person name="Law P.T.W."/>
            <person name="Wu Y.L."/>
            <person name="Cai Z.L."/>
            <person name="Qin H."/>
            <person name="Bao Y."/>
            <person name="Leung R.K.K."/>
            <person name="Ng P.K.S."/>
            <person name="Zou J."/>
            <person name="Zhong X.J."/>
            <person name="Ran P.X."/>
            <person name="Zhong N.S."/>
            <person name="Liu Z.G."/>
            <person name="Tsui S.K.W."/>
        </authorList>
    </citation>
    <scope>NUCLEOTIDE SEQUENCE</scope>
    <source>
        <strain evidence="3">Derf</strain>
        <tissue evidence="3">Whole organism</tissue>
    </source>
</reference>
<feature type="transmembrane region" description="Helical" evidence="1">
    <location>
        <begin position="603"/>
        <end position="622"/>
    </location>
</feature>
<feature type="transmembrane region" description="Helical" evidence="1">
    <location>
        <begin position="479"/>
        <end position="496"/>
    </location>
</feature>
<protein>
    <submittedName>
        <fullName evidence="3">Uncharacterized protein</fullName>
    </submittedName>
</protein>
<keyword evidence="4" id="KW-1185">Reference proteome</keyword>
<evidence type="ECO:0000313" key="3">
    <source>
        <dbReference type="EMBL" id="KAH9510935.1"/>
    </source>
</evidence>
<feature type="transmembrane region" description="Helical" evidence="1">
    <location>
        <begin position="524"/>
        <end position="545"/>
    </location>
</feature>
<reference evidence="2" key="2">
    <citation type="submission" date="2020-06" db="EMBL/GenBank/DDBJ databases">
        <authorList>
            <person name="Ji K."/>
            <person name="Li J."/>
        </authorList>
    </citation>
    <scope>NUCLEOTIDE SEQUENCE</scope>
    <source>
        <strain evidence="2">JKM2019</strain>
        <tissue evidence="2">Whole body</tissue>
    </source>
</reference>
<keyword evidence="1" id="KW-0472">Membrane</keyword>
<evidence type="ECO:0000313" key="4">
    <source>
        <dbReference type="Proteomes" id="UP000790347"/>
    </source>
</evidence>
<reference evidence="2" key="3">
    <citation type="journal article" date="2021" name="World Allergy Organ. J.">
        <title>Chromosome-level assembly of Dermatophagoides farinae genome and transcriptome reveals two novel allergens Der f 37 and Der f 39.</title>
        <authorList>
            <person name="Chen J."/>
            <person name="Cai Z."/>
            <person name="Fan D."/>
            <person name="Hu J."/>
            <person name="Hou Y."/>
            <person name="He Y."/>
            <person name="Zhang Z."/>
            <person name="Zhao Z."/>
            <person name="Gao P."/>
            <person name="Hu W."/>
            <person name="Sun J."/>
            <person name="Li J."/>
            <person name="Ji K."/>
        </authorList>
    </citation>
    <scope>NUCLEOTIDE SEQUENCE</scope>
    <source>
        <strain evidence="2">JKM2019</strain>
    </source>
</reference>
<dbReference type="AlphaFoldDB" id="A0A922HTZ1"/>
<accession>A0A922HTZ1</accession>
<feature type="transmembrane region" description="Helical" evidence="1">
    <location>
        <begin position="764"/>
        <end position="785"/>
    </location>
</feature>
<gene>
    <name evidence="3" type="ORF">DERF_009425</name>
    <name evidence="2" type="ORF">HUG17_7338</name>
</gene>
<dbReference type="Proteomes" id="UP000828236">
    <property type="component" value="Unassembled WGS sequence"/>
</dbReference>
<dbReference type="EMBL" id="ASGP02000004">
    <property type="protein sequence ID" value="KAH9510935.1"/>
    <property type="molecule type" value="Genomic_DNA"/>
</dbReference>
<dbReference type="Proteomes" id="UP000790347">
    <property type="component" value="Unassembled WGS sequence"/>
</dbReference>
<feature type="transmembrane region" description="Helical" evidence="1">
    <location>
        <begin position="53"/>
        <end position="70"/>
    </location>
</feature>
<feature type="transmembrane region" description="Helical" evidence="1">
    <location>
        <begin position="211"/>
        <end position="232"/>
    </location>
</feature>